<feature type="chain" id="PRO_5012993164" evidence="2">
    <location>
        <begin position="18"/>
        <end position="680"/>
    </location>
</feature>
<organism evidence="3 4">
    <name type="scientific">Ophiocordyceps unilateralis</name>
    <name type="common">Zombie-ant fungus</name>
    <name type="synonym">Torrubia unilateralis</name>
    <dbReference type="NCBI Taxonomy" id="268505"/>
    <lineage>
        <taxon>Eukaryota</taxon>
        <taxon>Fungi</taxon>
        <taxon>Dikarya</taxon>
        <taxon>Ascomycota</taxon>
        <taxon>Pezizomycotina</taxon>
        <taxon>Sordariomycetes</taxon>
        <taxon>Hypocreomycetidae</taxon>
        <taxon>Hypocreales</taxon>
        <taxon>Ophiocordycipitaceae</taxon>
        <taxon>Ophiocordyceps</taxon>
    </lineage>
</organism>
<evidence type="ECO:0000313" key="3">
    <source>
        <dbReference type="EMBL" id="PFH63371.1"/>
    </source>
</evidence>
<name>A0A2A9PSW7_OPHUN</name>
<feature type="region of interest" description="Disordered" evidence="1">
    <location>
        <begin position="192"/>
        <end position="213"/>
    </location>
</feature>
<feature type="compositionally biased region" description="Basic and acidic residues" evidence="1">
    <location>
        <begin position="133"/>
        <end position="147"/>
    </location>
</feature>
<dbReference type="OrthoDB" id="4923814at2759"/>
<feature type="region of interest" description="Disordered" evidence="1">
    <location>
        <begin position="131"/>
        <end position="161"/>
    </location>
</feature>
<feature type="compositionally biased region" description="Basic residues" evidence="1">
    <location>
        <begin position="459"/>
        <end position="476"/>
    </location>
</feature>
<keyword evidence="4" id="KW-1185">Reference proteome</keyword>
<keyword evidence="2" id="KW-0732">Signal</keyword>
<evidence type="ECO:0000256" key="1">
    <source>
        <dbReference type="SAM" id="MobiDB-lite"/>
    </source>
</evidence>
<proteinExistence type="predicted"/>
<accession>A0A2A9PSW7</accession>
<feature type="compositionally biased region" description="Basic and acidic residues" evidence="1">
    <location>
        <begin position="668"/>
        <end position="680"/>
    </location>
</feature>
<reference evidence="3 4" key="1">
    <citation type="journal article" date="2015" name="BMC Genomics">
        <title>Gene expression during zombie ant biting behavior reflects the complexity underlying fungal parasitic behavioral manipulation.</title>
        <authorList>
            <person name="de Bekker C."/>
            <person name="Ohm R.A."/>
            <person name="Loreto R.G."/>
            <person name="Sebastian A."/>
            <person name="Albert I."/>
            <person name="Merrow M."/>
            <person name="Brachmann A."/>
            <person name="Hughes D.P."/>
        </authorList>
    </citation>
    <scope>NUCLEOTIDE SEQUENCE [LARGE SCALE GENOMIC DNA]</scope>
    <source>
        <strain evidence="3 4">SC16a</strain>
    </source>
</reference>
<dbReference type="Proteomes" id="UP000037136">
    <property type="component" value="Unassembled WGS sequence"/>
</dbReference>
<dbReference type="AlphaFoldDB" id="A0A2A9PSW7"/>
<feature type="signal peptide" evidence="2">
    <location>
        <begin position="1"/>
        <end position="17"/>
    </location>
</feature>
<feature type="compositionally biased region" description="Basic and acidic residues" evidence="1">
    <location>
        <begin position="620"/>
        <end position="631"/>
    </location>
</feature>
<dbReference type="EMBL" id="LAZP02000002">
    <property type="protein sequence ID" value="PFH63371.1"/>
    <property type="molecule type" value="Genomic_DNA"/>
</dbReference>
<feature type="region of interest" description="Disordered" evidence="1">
    <location>
        <begin position="573"/>
        <end position="680"/>
    </location>
</feature>
<evidence type="ECO:0000313" key="4">
    <source>
        <dbReference type="Proteomes" id="UP000037136"/>
    </source>
</evidence>
<sequence length="680" mass="75577">MKVTALVSSLLAAGASGATLREGRQLPAELQSEIDAQKQQLENGLAEIDWEHPPMKSVAVENPATCDNGAWLGRCRNLASDHIRYPFPGENLEASKPRLYHVLVKRLGSNSTNPVTKTVFYKRQVQGSIEYNHGPDDAYHSSEKSSSDTKTTSNEWREDNSLSSGWNAGAAYSAGISLGFFGAQTQLHAGYHSDKASSEGKSGSESALTSKSGSNFEGRNCKAGHACSTELFAWFVRYSGYCKVLPVVHCGSKFDDGKSNVDMCVTPEEEMCKSHLPFRTQHCQTDNAERPYKYVPCEIEQHIVLPGSRPLIEDHYVSYPLPRTDDHDIVEYKAGCYNLVIDYCFSPVRSEKQYWSKTKGRWENRPGAPPNITAFEHPLPVIMGLSLEGDIQGYELDTEEVYNPENSPKPYYSRWLQRWYDRPGPLPNVEVYEAQLRREQDELRAEEEAQLRREEKLRRAQARRNRRQKRPIKQYRQRTTDNRSGRHSVDNRGSAGGTFIGQQNGHYYGRGVTYIGSDRRGSGGAASSYRDARGANSHRYAHSASRGAFVNVNGGGSRGNVGQSSSEYYGGDVGSIGNTGYNRGGGGVRKDYHGYDEDRGQSQDGNPAPLDEEYGAIGVRDQDRALDDGLVRNRGTYDSGNQPSPRVFDRPKLDDGSEVEASQPRLSFVDDGRGEELMLG</sequence>
<feature type="region of interest" description="Disordered" evidence="1">
    <location>
        <begin position="454"/>
        <end position="503"/>
    </location>
</feature>
<feature type="compositionally biased region" description="Basic and acidic residues" evidence="1">
    <location>
        <begin position="478"/>
        <end position="490"/>
    </location>
</feature>
<comment type="caution">
    <text evidence="3">The sequence shown here is derived from an EMBL/GenBank/DDBJ whole genome shotgun (WGS) entry which is preliminary data.</text>
</comment>
<reference evidence="3 4" key="2">
    <citation type="journal article" date="2017" name="Sci. Rep.">
        <title>Ant-infecting Ophiocordyceps genomes reveal a high diversity of potential behavioral manipulation genes and a possible major role for enterotoxins.</title>
        <authorList>
            <person name="de Bekker C."/>
            <person name="Ohm R.A."/>
            <person name="Evans H.C."/>
            <person name="Brachmann A."/>
            <person name="Hughes D.P."/>
        </authorList>
    </citation>
    <scope>NUCLEOTIDE SEQUENCE [LARGE SCALE GENOMIC DNA]</scope>
    <source>
        <strain evidence="3 4">SC16a</strain>
    </source>
</reference>
<evidence type="ECO:0000256" key="2">
    <source>
        <dbReference type="SAM" id="SignalP"/>
    </source>
</evidence>
<protein>
    <submittedName>
        <fullName evidence="3">Uncharacterized protein</fullName>
    </submittedName>
</protein>
<feature type="compositionally biased region" description="Basic and acidic residues" evidence="1">
    <location>
        <begin position="588"/>
        <end position="601"/>
    </location>
</feature>
<gene>
    <name evidence="3" type="ORF">XA68_12335</name>
</gene>